<protein>
    <recommendedName>
        <fullName evidence="3">SnoaL-like domain-containing protein</fullName>
    </recommendedName>
</protein>
<reference evidence="1" key="1">
    <citation type="submission" date="2021-10" db="EMBL/GenBank/DDBJ databases">
        <title>Loktanella gaetbuli sp. nov., isolated from a tidal flat.</title>
        <authorList>
            <person name="Park S."/>
            <person name="Yoon J.-H."/>
        </authorList>
    </citation>
    <scope>NUCLEOTIDE SEQUENCE</scope>
    <source>
        <strain evidence="1">TSTF-M6</strain>
    </source>
</reference>
<comment type="caution">
    <text evidence="1">The sequence shown here is derived from an EMBL/GenBank/DDBJ whole genome shotgun (WGS) entry which is preliminary data.</text>
</comment>
<proteinExistence type="predicted"/>
<evidence type="ECO:0000313" key="2">
    <source>
        <dbReference type="Proteomes" id="UP001138961"/>
    </source>
</evidence>
<evidence type="ECO:0000313" key="1">
    <source>
        <dbReference type="EMBL" id="MCB5198646.1"/>
    </source>
</evidence>
<evidence type="ECO:0008006" key="3">
    <source>
        <dbReference type="Google" id="ProtNLM"/>
    </source>
</evidence>
<gene>
    <name evidence="1" type="ORF">LGQ03_05290</name>
</gene>
<dbReference type="EMBL" id="JAJATZ010000002">
    <property type="protein sequence ID" value="MCB5198646.1"/>
    <property type="molecule type" value="Genomic_DNA"/>
</dbReference>
<dbReference type="RefSeq" id="WP_226747554.1">
    <property type="nucleotide sequence ID" value="NZ_JAJATZ010000002.1"/>
</dbReference>
<keyword evidence="2" id="KW-1185">Reference proteome</keyword>
<dbReference type="Proteomes" id="UP001138961">
    <property type="component" value="Unassembled WGS sequence"/>
</dbReference>
<organism evidence="1 2">
    <name type="scientific">Loktanella gaetbuli</name>
    <dbReference type="NCBI Taxonomy" id="2881335"/>
    <lineage>
        <taxon>Bacteria</taxon>
        <taxon>Pseudomonadati</taxon>
        <taxon>Pseudomonadota</taxon>
        <taxon>Alphaproteobacteria</taxon>
        <taxon>Rhodobacterales</taxon>
        <taxon>Roseobacteraceae</taxon>
        <taxon>Loktanella</taxon>
    </lineage>
</organism>
<accession>A0ABS8BT01</accession>
<name>A0ABS8BT01_9RHOB</name>
<sequence length="144" mass="16455">MDTRLFQDWLDHVSDCVVADDFEYWAGHFGLPLSVDSDIGPSVIATNDALHEKFMRWRQMFEAHAVNNMIRTVRDVTRAAGDTIVGYYDTDILHDGKRVKPRFSSHITLKLQGNTWRCVAVRTGMQASDRHLFHTPSAQDHAAR</sequence>